<dbReference type="Gene3D" id="3.40.50.300">
    <property type="entry name" value="P-loop containing nucleotide triphosphate hydrolases"/>
    <property type="match status" value="1"/>
</dbReference>
<feature type="coiled-coil region" evidence="1">
    <location>
        <begin position="365"/>
        <end position="409"/>
    </location>
</feature>
<feature type="domain" description="DUF2326" evidence="2">
    <location>
        <begin position="426"/>
        <end position="535"/>
    </location>
</feature>
<keyword evidence="1" id="KW-0175">Coiled coil</keyword>
<organism evidence="4 5">
    <name type="scientific">Clostridium botulinum</name>
    <dbReference type="NCBI Taxonomy" id="1491"/>
    <lineage>
        <taxon>Bacteria</taxon>
        <taxon>Bacillati</taxon>
        <taxon>Bacillota</taxon>
        <taxon>Clostridia</taxon>
        <taxon>Eubacteriales</taxon>
        <taxon>Clostridiaceae</taxon>
        <taxon>Clostridium</taxon>
    </lineage>
</organism>
<evidence type="ECO:0000259" key="2">
    <source>
        <dbReference type="Pfam" id="PF10088"/>
    </source>
</evidence>
<reference evidence="4 5" key="1">
    <citation type="submission" date="2018-01" db="EMBL/GenBank/DDBJ databases">
        <title>Genetic Diversity of Clostridium botulinum in seafood.</title>
        <authorList>
            <person name="Athira V."/>
            <person name="Arun Jyothi P.V."/>
            <person name="Lalitha K.V."/>
            <person name="Joseph T.C."/>
        </authorList>
    </citation>
    <scope>NUCLEOTIDE SEQUENCE [LARGE SCALE GENOMIC DNA]</scope>
    <source>
        <strain evidence="4 5">Mfbjulcb5</strain>
    </source>
</reference>
<evidence type="ECO:0000256" key="1">
    <source>
        <dbReference type="SAM" id="Coils"/>
    </source>
</evidence>
<proteinExistence type="predicted"/>
<dbReference type="InterPro" id="IPR018760">
    <property type="entry name" value="DUF2326"/>
</dbReference>
<evidence type="ECO:0000259" key="3">
    <source>
        <dbReference type="Pfam" id="PF13476"/>
    </source>
</evidence>
<dbReference type="Pfam" id="PF13476">
    <property type="entry name" value="AAA_23"/>
    <property type="match status" value="1"/>
</dbReference>
<dbReference type="Proteomes" id="UP000238070">
    <property type="component" value="Chromosome"/>
</dbReference>
<feature type="coiled-coil region" evidence="1">
    <location>
        <begin position="202"/>
        <end position="271"/>
    </location>
</feature>
<name>A0AAU8YWG5_CLOBO</name>
<feature type="domain" description="Rad50/SbcC-type AAA" evidence="3">
    <location>
        <begin position="14"/>
        <end position="226"/>
    </location>
</feature>
<dbReference type="AlphaFoldDB" id="A0AAU8YWG5"/>
<dbReference type="SUPFAM" id="SSF52540">
    <property type="entry name" value="P-loop containing nucleoside triphosphate hydrolases"/>
    <property type="match status" value="1"/>
</dbReference>
<accession>A0AAU8YWG5</accession>
<gene>
    <name evidence="4" type="ORF">C3B64_09230</name>
</gene>
<dbReference type="InterPro" id="IPR027417">
    <property type="entry name" value="P-loop_NTPase"/>
</dbReference>
<evidence type="ECO:0000313" key="5">
    <source>
        <dbReference type="Proteomes" id="UP000238070"/>
    </source>
</evidence>
<dbReference type="Pfam" id="PF10088">
    <property type="entry name" value="DUF2326"/>
    <property type="match status" value="1"/>
</dbReference>
<dbReference type="EMBL" id="CP027776">
    <property type="protein sequence ID" value="AVP64440.1"/>
    <property type="molecule type" value="Genomic_DNA"/>
</dbReference>
<sequence>MLKEIQCDKFAPDHRVIRFNSGLNTVLGSAGGSNAIGKSTFLWIIDYVFGGESYYSLNDDIKKEIGSHIIYFTFEFDKQPYYFYRSTDDPKNVYRIDEEGHFITKLSLEDFRKFLFQEYKVGLPSLTFSEITERFFRIYGRENTLEKYPLLVKPREQDEKAVDFLLKLFGHYRILASIRGMEEELGIKSSQLKSRQRQKVDIEKIESNQKTIESLRNRLQKLMKNSEEAQLAMFGFDTQTFERITAIQKELNSFVRRRNRLQSQLNAIKSNIADNKVDTASEFDSLVRFFPNTNIKAFEEIEYFHKRIREILSEEMDEEIERLQPLIGEYDKEITRLNRKIEESGLAKEMSERVLSQCVNVSKSIDKLEEETAELIHQKELQEARAEAEQILEQLFQQQTEKLDEMQNEINLRMEIINGVVTERQETAPLLYITPQKEIVFETPSNTSEGTAYKSLVVYDLSILELRPIPALIHDSNILKRIEDVHLERILERYQTSKRQVFIAFDKADSTTTNAHKILDETAILRLSDGNELFGRSWSKYQSNDY</sequence>
<evidence type="ECO:0000313" key="4">
    <source>
        <dbReference type="EMBL" id="AVP64440.1"/>
    </source>
</evidence>
<protein>
    <submittedName>
        <fullName evidence="4">DUF2326 domain-containing protein</fullName>
    </submittedName>
</protein>
<dbReference type="InterPro" id="IPR038729">
    <property type="entry name" value="Rad50/SbcC_AAA"/>
</dbReference>